<proteinExistence type="inferred from homology"/>
<dbReference type="GO" id="GO:0004521">
    <property type="term" value="F:RNA endonuclease activity"/>
    <property type="evidence" value="ECO:0007669"/>
    <property type="project" value="UniProtKB-ARBA"/>
</dbReference>
<keyword evidence="6" id="KW-0255">Endonuclease</keyword>
<dbReference type="GO" id="GO:0003676">
    <property type="term" value="F:nucleic acid binding"/>
    <property type="evidence" value="ECO:0007669"/>
    <property type="project" value="InterPro"/>
</dbReference>
<dbReference type="InterPro" id="IPR003154">
    <property type="entry name" value="S1/P1nuclease"/>
</dbReference>
<gene>
    <name evidence="11" type="ORF">RJ639_034626</name>
</gene>
<dbReference type="AlphaFoldDB" id="A0AA88XCJ2"/>
<keyword evidence="8" id="KW-1015">Disulfide bond</keyword>
<keyword evidence="12" id="KW-1185">Reference proteome</keyword>
<evidence type="ECO:0000256" key="2">
    <source>
        <dbReference type="ARBA" id="ARBA00009547"/>
    </source>
</evidence>
<sequence length="201" mass="21851">MPNQRKLELPENQMGAVEFDSHRVSTSYPYSSGLGLTNSIKSEEEEDDSTMGGGVSSSSEGNFDLSSPETPSTMVWVSRGPYKPSASSVGVEENGKISKVVSKPHFTFAKVEPEGLWYDDVASWKDCDNIFNCVNKFAAESISLACKWGYEGVEPGETLLYSSFNSRMPVVMKRIAQGGVQLSMILNRVFGHSRGDGVAAT</sequence>
<dbReference type="GO" id="GO:0006308">
    <property type="term" value="P:DNA catabolic process"/>
    <property type="evidence" value="ECO:0007669"/>
    <property type="project" value="InterPro"/>
</dbReference>
<dbReference type="PANTHER" id="PTHR33146:SF14">
    <property type="entry name" value="ENDONUCLEASE 1"/>
    <property type="match status" value="1"/>
</dbReference>
<dbReference type="PANTHER" id="PTHR33146">
    <property type="entry name" value="ENDONUCLEASE 4"/>
    <property type="match status" value="1"/>
</dbReference>
<evidence type="ECO:0000313" key="12">
    <source>
        <dbReference type="Proteomes" id="UP001188597"/>
    </source>
</evidence>
<dbReference type="GO" id="GO:0046872">
    <property type="term" value="F:metal ion binding"/>
    <property type="evidence" value="ECO:0007669"/>
    <property type="project" value="UniProtKB-KW"/>
</dbReference>
<evidence type="ECO:0000256" key="3">
    <source>
        <dbReference type="ARBA" id="ARBA00012562"/>
    </source>
</evidence>
<evidence type="ECO:0000256" key="4">
    <source>
        <dbReference type="ARBA" id="ARBA00022722"/>
    </source>
</evidence>
<evidence type="ECO:0000256" key="9">
    <source>
        <dbReference type="ARBA" id="ARBA00023180"/>
    </source>
</evidence>
<keyword evidence="4" id="KW-0540">Nuclease</keyword>
<comment type="catalytic activity">
    <reaction evidence="1">
        <text>Endonucleolytic cleavage to 5'-phosphomononucleotide and 5'-phosphooligonucleotide end-products.</text>
        <dbReference type="EC" id="3.1.30.1"/>
    </reaction>
</comment>
<comment type="similarity">
    <text evidence="2">Belongs to the nuclease type I family.</text>
</comment>
<organism evidence="11 12">
    <name type="scientific">Escallonia herrerae</name>
    <dbReference type="NCBI Taxonomy" id="1293975"/>
    <lineage>
        <taxon>Eukaryota</taxon>
        <taxon>Viridiplantae</taxon>
        <taxon>Streptophyta</taxon>
        <taxon>Embryophyta</taxon>
        <taxon>Tracheophyta</taxon>
        <taxon>Spermatophyta</taxon>
        <taxon>Magnoliopsida</taxon>
        <taxon>eudicotyledons</taxon>
        <taxon>Gunneridae</taxon>
        <taxon>Pentapetalae</taxon>
        <taxon>asterids</taxon>
        <taxon>campanulids</taxon>
        <taxon>Escalloniales</taxon>
        <taxon>Escalloniaceae</taxon>
        <taxon>Escallonia</taxon>
    </lineage>
</organism>
<evidence type="ECO:0000256" key="7">
    <source>
        <dbReference type="ARBA" id="ARBA00022801"/>
    </source>
</evidence>
<keyword evidence="7" id="KW-0378">Hydrolase</keyword>
<protein>
    <recommendedName>
        <fullName evidence="3">Aspergillus nuclease S1</fullName>
        <ecNumber evidence="3">3.1.30.1</ecNumber>
    </recommendedName>
</protein>
<comment type="caution">
    <text evidence="11">The sequence shown here is derived from an EMBL/GenBank/DDBJ whole genome shotgun (WGS) entry which is preliminary data.</text>
</comment>
<dbReference type="InterPro" id="IPR008947">
    <property type="entry name" value="PLipase_C/P1_nuclease_dom_sf"/>
</dbReference>
<dbReference type="GO" id="GO:0000014">
    <property type="term" value="F:single-stranded DNA endodeoxyribonuclease activity"/>
    <property type="evidence" value="ECO:0007669"/>
    <property type="project" value="UniProtKB-ARBA"/>
</dbReference>
<evidence type="ECO:0000256" key="6">
    <source>
        <dbReference type="ARBA" id="ARBA00022759"/>
    </source>
</evidence>
<dbReference type="EC" id="3.1.30.1" evidence="3"/>
<evidence type="ECO:0000256" key="1">
    <source>
        <dbReference type="ARBA" id="ARBA00000245"/>
    </source>
</evidence>
<feature type="region of interest" description="Disordered" evidence="10">
    <location>
        <begin position="1"/>
        <end position="70"/>
    </location>
</feature>
<dbReference type="EMBL" id="JAVXUP010000165">
    <property type="protein sequence ID" value="KAK3035810.1"/>
    <property type="molecule type" value="Genomic_DNA"/>
</dbReference>
<evidence type="ECO:0000256" key="8">
    <source>
        <dbReference type="ARBA" id="ARBA00023157"/>
    </source>
</evidence>
<dbReference type="SUPFAM" id="SSF48537">
    <property type="entry name" value="Phospholipase C/P1 nuclease"/>
    <property type="match status" value="1"/>
</dbReference>
<feature type="compositionally biased region" description="Polar residues" evidence="10">
    <location>
        <begin position="24"/>
        <end position="40"/>
    </location>
</feature>
<evidence type="ECO:0000256" key="10">
    <source>
        <dbReference type="SAM" id="MobiDB-lite"/>
    </source>
</evidence>
<reference evidence="11" key="1">
    <citation type="submission" date="2022-12" db="EMBL/GenBank/DDBJ databases">
        <title>Draft genome assemblies for two species of Escallonia (Escalloniales).</title>
        <authorList>
            <person name="Chanderbali A."/>
            <person name="Dervinis C."/>
            <person name="Anghel I."/>
            <person name="Soltis D."/>
            <person name="Soltis P."/>
            <person name="Zapata F."/>
        </authorList>
    </citation>
    <scope>NUCLEOTIDE SEQUENCE</scope>
    <source>
        <strain evidence="11">UCBG64.0493</strain>
        <tissue evidence="11">Leaf</tissue>
    </source>
</reference>
<feature type="compositionally biased region" description="Polar residues" evidence="10">
    <location>
        <begin position="56"/>
        <end position="70"/>
    </location>
</feature>
<name>A0AA88XCJ2_9ASTE</name>
<accession>A0AA88XCJ2</accession>
<keyword evidence="9" id="KW-0325">Glycoprotein</keyword>
<keyword evidence="5" id="KW-0479">Metal-binding</keyword>
<dbReference type="Pfam" id="PF02265">
    <property type="entry name" value="S1-P1_nuclease"/>
    <property type="match status" value="1"/>
</dbReference>
<evidence type="ECO:0000256" key="5">
    <source>
        <dbReference type="ARBA" id="ARBA00022723"/>
    </source>
</evidence>
<dbReference type="Proteomes" id="UP001188597">
    <property type="component" value="Unassembled WGS sequence"/>
</dbReference>
<dbReference type="Gene3D" id="1.10.575.10">
    <property type="entry name" value="P1 Nuclease"/>
    <property type="match status" value="1"/>
</dbReference>
<evidence type="ECO:0000313" key="11">
    <source>
        <dbReference type="EMBL" id="KAK3035810.1"/>
    </source>
</evidence>